<accession>A0A939F842</accession>
<gene>
    <name evidence="2" type="ORF">J0695_16165</name>
</gene>
<evidence type="ECO:0000313" key="2">
    <source>
        <dbReference type="EMBL" id="MBO0513323.1"/>
    </source>
</evidence>
<dbReference type="EMBL" id="JAFLRJ010000147">
    <property type="protein sequence ID" value="MBO0513323.1"/>
    <property type="molecule type" value="Genomic_DNA"/>
</dbReference>
<dbReference type="PROSITE" id="PS51257">
    <property type="entry name" value="PROKAR_LIPOPROTEIN"/>
    <property type="match status" value="1"/>
</dbReference>
<dbReference type="Proteomes" id="UP000664167">
    <property type="component" value="Unassembled WGS sequence"/>
</dbReference>
<dbReference type="InterPro" id="IPR006311">
    <property type="entry name" value="TAT_signal"/>
</dbReference>
<keyword evidence="3" id="KW-1185">Reference proteome</keyword>
<evidence type="ECO:0008006" key="4">
    <source>
        <dbReference type="Google" id="ProtNLM"/>
    </source>
</evidence>
<name>A0A939F842_9ACTN</name>
<organism evidence="2 3">
    <name type="scientific">Streptomyces beijiangensis</name>
    <dbReference type="NCBI Taxonomy" id="163361"/>
    <lineage>
        <taxon>Bacteria</taxon>
        <taxon>Bacillati</taxon>
        <taxon>Actinomycetota</taxon>
        <taxon>Actinomycetes</taxon>
        <taxon>Kitasatosporales</taxon>
        <taxon>Streptomycetaceae</taxon>
        <taxon>Streptomyces</taxon>
    </lineage>
</organism>
<feature type="region of interest" description="Disordered" evidence="1">
    <location>
        <begin position="25"/>
        <end position="44"/>
    </location>
</feature>
<sequence length="159" mass="15891">MPRTGTTRRRVLSLTGAGLFAAGCSAGKPEKSVPAAPPAPDPETVMRNRSATASRTLLGQYDAVLARHPAAAQQLRPLREAVAEHVKAFAGASAAPPAAAAVSADRGAAVKALAAAELRTAAAHTASLDTAPAELARLLASVAAAGAVHAYLLTGGTDR</sequence>
<comment type="caution">
    <text evidence="2">The sequence shown here is derived from an EMBL/GenBank/DDBJ whole genome shotgun (WGS) entry which is preliminary data.</text>
</comment>
<dbReference type="AlphaFoldDB" id="A0A939F842"/>
<protein>
    <recommendedName>
        <fullName evidence="4">Lipoprotein</fullName>
    </recommendedName>
</protein>
<dbReference type="PROSITE" id="PS51318">
    <property type="entry name" value="TAT"/>
    <property type="match status" value="1"/>
</dbReference>
<proteinExistence type="predicted"/>
<reference evidence="2" key="1">
    <citation type="submission" date="2021-03" db="EMBL/GenBank/DDBJ databases">
        <title>Streptomyces poriferae sp. nov., a novel marine sponge-derived Actinobacteria species with anti-MRSA activity.</title>
        <authorList>
            <person name="Sandoval-Powers M."/>
            <person name="Kralova S."/>
            <person name="Nguyen G.-S."/>
            <person name="Fawwal D."/>
            <person name="Degnes K."/>
            <person name="Klinkenberg G."/>
            <person name="Sletta H."/>
            <person name="Wentzel A."/>
            <person name="Liles M.R."/>
        </authorList>
    </citation>
    <scope>NUCLEOTIDE SEQUENCE</scope>
    <source>
        <strain evidence="2">DSM 41794</strain>
    </source>
</reference>
<evidence type="ECO:0000313" key="3">
    <source>
        <dbReference type="Proteomes" id="UP000664167"/>
    </source>
</evidence>
<evidence type="ECO:0000256" key="1">
    <source>
        <dbReference type="SAM" id="MobiDB-lite"/>
    </source>
</evidence>